<dbReference type="InterPro" id="IPR035965">
    <property type="entry name" value="PAS-like_dom_sf"/>
</dbReference>
<dbReference type="InterPro" id="IPR003594">
    <property type="entry name" value="HATPase_dom"/>
</dbReference>
<accession>A0A7J0BGD5</accession>
<sequence>MGLFSGDGNRFSITRTALKTALIYAVFGLLWIRFSDLFLDYTINDARVMTTVQTYKGWFFILVTSGLLFLLVRRNLQAQRNSERSLRASNLRLEGMFRVAGSVAFILSRQRAGLHFIEAFSPGAVRMFGLEFSDAGRPVAGLPLPAGLFSIYEGAEGVGGMNELIFRDRAGQDKVVLVRTLVLDPEDDGTEVMLSVALDITERKRMAQRLEAATGMINGILDAVPSIVICLDDAMRVMHWNAAAQLCTGLELARVKGRVLNKAFPLLGGRWKEICGAVAARSSLTLQIRSVRRICVLEEEVTVGREGDAAKVYEVQVFPLPLAEGGAVVRLDDITERMKVQEVLVQTEKIMSVGGLAAGMAHEINNPLGAILQGIQNVRRRLSADLPANLEAAGAVQCDLAALDRYMRHRGIDRMLDGMGEAGKRAAEIVTNMLEFARSADLSHSGVFINQIVDKALSLIDNDYSLDKRYDFRKIRVVREYEDNLPMISCSRIGIEQVLVNLLRNAAQAMYAYEGPAAWVPEIRVRSYESDGCVCIEVQDNGPGMTEAQSRRVFEPFYTTKPSGEGTGLGLSVSHFIITSGHNGSFSVESAPGKGATFRICLPVRAG</sequence>
<dbReference type="InterPro" id="IPR005467">
    <property type="entry name" value="His_kinase_dom"/>
</dbReference>
<evidence type="ECO:0000256" key="3">
    <source>
        <dbReference type="ARBA" id="ARBA00022553"/>
    </source>
</evidence>
<evidence type="ECO:0000256" key="2">
    <source>
        <dbReference type="ARBA" id="ARBA00012438"/>
    </source>
</evidence>
<dbReference type="Pfam" id="PF02518">
    <property type="entry name" value="HATPase_c"/>
    <property type="match status" value="1"/>
</dbReference>
<feature type="transmembrane region" description="Helical" evidence="4">
    <location>
        <begin position="55"/>
        <end position="72"/>
    </location>
</feature>
<dbReference type="PANTHER" id="PTHR43065:SF42">
    <property type="entry name" value="TWO-COMPONENT SENSOR PPRA"/>
    <property type="match status" value="1"/>
</dbReference>
<proteinExistence type="predicted"/>
<protein>
    <recommendedName>
        <fullName evidence="2">histidine kinase</fullName>
        <ecNumber evidence="2">2.7.13.3</ecNumber>
    </recommendedName>
</protein>
<name>A0A7J0BGD5_9BACT</name>
<dbReference type="EMBL" id="BLVO01000012">
    <property type="protein sequence ID" value="GFM32769.1"/>
    <property type="molecule type" value="Genomic_DNA"/>
</dbReference>
<dbReference type="InterPro" id="IPR036890">
    <property type="entry name" value="HATPase_C_sf"/>
</dbReference>
<comment type="caution">
    <text evidence="6">The sequence shown here is derived from an EMBL/GenBank/DDBJ whole genome shotgun (WGS) entry which is preliminary data.</text>
</comment>
<dbReference type="PRINTS" id="PR00344">
    <property type="entry name" value="BCTRLSENSOR"/>
</dbReference>
<dbReference type="Proteomes" id="UP000503840">
    <property type="component" value="Unassembled WGS sequence"/>
</dbReference>
<feature type="transmembrane region" description="Helical" evidence="4">
    <location>
        <begin position="21"/>
        <end position="43"/>
    </location>
</feature>
<comment type="catalytic activity">
    <reaction evidence="1">
        <text>ATP + protein L-histidine = ADP + protein N-phospho-L-histidine.</text>
        <dbReference type="EC" id="2.7.13.3"/>
    </reaction>
</comment>
<keyword evidence="3" id="KW-0597">Phosphoprotein</keyword>
<dbReference type="InterPro" id="IPR003661">
    <property type="entry name" value="HisK_dim/P_dom"/>
</dbReference>
<gene>
    <name evidence="6" type="ORF">DSM101010T_11340</name>
</gene>
<evidence type="ECO:0000313" key="6">
    <source>
        <dbReference type="EMBL" id="GFM32769.1"/>
    </source>
</evidence>
<dbReference type="Gene3D" id="1.10.287.130">
    <property type="match status" value="1"/>
</dbReference>
<dbReference type="PANTHER" id="PTHR43065">
    <property type="entry name" value="SENSOR HISTIDINE KINASE"/>
    <property type="match status" value="1"/>
</dbReference>
<feature type="domain" description="Histidine kinase" evidence="5">
    <location>
        <begin position="359"/>
        <end position="606"/>
    </location>
</feature>
<reference evidence="6 7" key="1">
    <citation type="submission" date="2020-05" db="EMBL/GenBank/DDBJ databases">
        <title>Draft genome sequence of Desulfovibrio sp. strain HN2T.</title>
        <authorList>
            <person name="Ueno A."/>
            <person name="Tamazawa S."/>
            <person name="Tamamura S."/>
            <person name="Murakami T."/>
            <person name="Kiyama T."/>
            <person name="Inomata H."/>
            <person name="Amano Y."/>
            <person name="Miyakawa K."/>
            <person name="Tamaki H."/>
            <person name="Naganuma T."/>
            <person name="Kaneko K."/>
        </authorList>
    </citation>
    <scope>NUCLEOTIDE SEQUENCE [LARGE SCALE GENOMIC DNA]</scope>
    <source>
        <strain evidence="6 7">HN2</strain>
    </source>
</reference>
<organism evidence="6 7">
    <name type="scientific">Desulfovibrio subterraneus</name>
    <dbReference type="NCBI Taxonomy" id="2718620"/>
    <lineage>
        <taxon>Bacteria</taxon>
        <taxon>Pseudomonadati</taxon>
        <taxon>Thermodesulfobacteriota</taxon>
        <taxon>Desulfovibrionia</taxon>
        <taxon>Desulfovibrionales</taxon>
        <taxon>Desulfovibrionaceae</taxon>
        <taxon>Desulfovibrio</taxon>
    </lineage>
</organism>
<dbReference type="InterPro" id="IPR036097">
    <property type="entry name" value="HisK_dim/P_sf"/>
</dbReference>
<dbReference type="InterPro" id="IPR013656">
    <property type="entry name" value="PAS_4"/>
</dbReference>
<dbReference type="Gene3D" id="3.30.565.10">
    <property type="entry name" value="Histidine kinase-like ATPase, C-terminal domain"/>
    <property type="match status" value="1"/>
</dbReference>
<dbReference type="SMART" id="SM00387">
    <property type="entry name" value="HATPase_c"/>
    <property type="match status" value="1"/>
</dbReference>
<dbReference type="Gene3D" id="3.30.450.20">
    <property type="entry name" value="PAS domain"/>
    <property type="match status" value="1"/>
</dbReference>
<dbReference type="GO" id="GO:0000155">
    <property type="term" value="F:phosphorelay sensor kinase activity"/>
    <property type="evidence" value="ECO:0007669"/>
    <property type="project" value="InterPro"/>
</dbReference>
<dbReference type="SMART" id="SM00388">
    <property type="entry name" value="HisKA"/>
    <property type="match status" value="1"/>
</dbReference>
<dbReference type="SUPFAM" id="SSF55874">
    <property type="entry name" value="ATPase domain of HSP90 chaperone/DNA topoisomerase II/histidine kinase"/>
    <property type="match status" value="1"/>
</dbReference>
<dbReference type="AlphaFoldDB" id="A0A7J0BGD5"/>
<dbReference type="SUPFAM" id="SSF47384">
    <property type="entry name" value="Homodimeric domain of signal transducing histidine kinase"/>
    <property type="match status" value="1"/>
</dbReference>
<dbReference type="InterPro" id="IPR004358">
    <property type="entry name" value="Sig_transdc_His_kin-like_C"/>
</dbReference>
<evidence type="ECO:0000313" key="7">
    <source>
        <dbReference type="Proteomes" id="UP000503840"/>
    </source>
</evidence>
<dbReference type="PROSITE" id="PS50109">
    <property type="entry name" value="HIS_KIN"/>
    <property type="match status" value="1"/>
</dbReference>
<dbReference type="CDD" id="cd00082">
    <property type="entry name" value="HisKA"/>
    <property type="match status" value="1"/>
</dbReference>
<dbReference type="EC" id="2.7.13.3" evidence="2"/>
<evidence type="ECO:0000259" key="5">
    <source>
        <dbReference type="PROSITE" id="PS50109"/>
    </source>
</evidence>
<keyword evidence="4" id="KW-0812">Transmembrane</keyword>
<keyword evidence="7" id="KW-1185">Reference proteome</keyword>
<keyword evidence="4" id="KW-1133">Transmembrane helix</keyword>
<evidence type="ECO:0000256" key="4">
    <source>
        <dbReference type="SAM" id="Phobius"/>
    </source>
</evidence>
<evidence type="ECO:0000256" key="1">
    <source>
        <dbReference type="ARBA" id="ARBA00000085"/>
    </source>
</evidence>
<keyword evidence="4" id="KW-0472">Membrane</keyword>
<dbReference type="SUPFAM" id="SSF55785">
    <property type="entry name" value="PYP-like sensor domain (PAS domain)"/>
    <property type="match status" value="2"/>
</dbReference>
<dbReference type="Pfam" id="PF08448">
    <property type="entry name" value="PAS_4"/>
    <property type="match status" value="1"/>
</dbReference>